<proteinExistence type="predicted"/>
<dbReference type="CDD" id="cd00093">
    <property type="entry name" value="HTH_XRE"/>
    <property type="match status" value="1"/>
</dbReference>
<dbReference type="Gene3D" id="1.10.260.40">
    <property type="entry name" value="lambda repressor-like DNA-binding domains"/>
    <property type="match status" value="1"/>
</dbReference>
<organism evidence="2 3">
    <name type="scientific">Candidatus Flavonifractor merdipullorum</name>
    <dbReference type="NCBI Taxonomy" id="2838590"/>
    <lineage>
        <taxon>Bacteria</taxon>
        <taxon>Bacillati</taxon>
        <taxon>Bacillota</taxon>
        <taxon>Clostridia</taxon>
        <taxon>Eubacteriales</taxon>
        <taxon>Oscillospiraceae</taxon>
        <taxon>Flavonifractor</taxon>
    </lineage>
</organism>
<gene>
    <name evidence="2" type="ORF">H9868_09325</name>
</gene>
<dbReference type="SUPFAM" id="SSF47413">
    <property type="entry name" value="lambda repressor-like DNA-binding domains"/>
    <property type="match status" value="1"/>
</dbReference>
<dbReference type="Proteomes" id="UP000824192">
    <property type="component" value="Unassembled WGS sequence"/>
</dbReference>
<dbReference type="InterPro" id="IPR010982">
    <property type="entry name" value="Lambda_DNA-bd_dom_sf"/>
</dbReference>
<dbReference type="AlphaFoldDB" id="A0A9D1RW16"/>
<feature type="domain" description="HTH cro/C1-type" evidence="1">
    <location>
        <begin position="8"/>
        <end position="63"/>
    </location>
</feature>
<dbReference type="PROSITE" id="PS50943">
    <property type="entry name" value="HTH_CROC1"/>
    <property type="match status" value="1"/>
</dbReference>
<reference evidence="2" key="1">
    <citation type="journal article" date="2021" name="PeerJ">
        <title>Extensive microbial diversity within the chicken gut microbiome revealed by metagenomics and culture.</title>
        <authorList>
            <person name="Gilroy R."/>
            <person name="Ravi A."/>
            <person name="Getino M."/>
            <person name="Pursley I."/>
            <person name="Horton D.L."/>
            <person name="Alikhan N.F."/>
            <person name="Baker D."/>
            <person name="Gharbi K."/>
            <person name="Hall N."/>
            <person name="Watson M."/>
            <person name="Adriaenssens E.M."/>
            <person name="Foster-Nyarko E."/>
            <person name="Jarju S."/>
            <person name="Secka A."/>
            <person name="Antonio M."/>
            <person name="Oren A."/>
            <person name="Chaudhuri R.R."/>
            <person name="La Ragione R."/>
            <person name="Hildebrand F."/>
            <person name="Pallen M.J."/>
        </authorList>
    </citation>
    <scope>NUCLEOTIDE SEQUENCE</scope>
    <source>
        <strain evidence="2">ChiGjej6B6-1540</strain>
    </source>
</reference>
<dbReference type="EMBL" id="DXGA01000201">
    <property type="protein sequence ID" value="HIW94719.1"/>
    <property type="molecule type" value="Genomic_DNA"/>
</dbReference>
<evidence type="ECO:0000259" key="1">
    <source>
        <dbReference type="PROSITE" id="PS50943"/>
    </source>
</evidence>
<evidence type="ECO:0000313" key="2">
    <source>
        <dbReference type="EMBL" id="HIW94719.1"/>
    </source>
</evidence>
<evidence type="ECO:0000313" key="3">
    <source>
        <dbReference type="Proteomes" id="UP000824192"/>
    </source>
</evidence>
<reference evidence="2" key="2">
    <citation type="submission" date="2021-04" db="EMBL/GenBank/DDBJ databases">
        <authorList>
            <person name="Gilroy R."/>
        </authorList>
    </citation>
    <scope>NUCLEOTIDE SEQUENCE</scope>
    <source>
        <strain evidence="2">ChiGjej6B6-1540</strain>
    </source>
</reference>
<protein>
    <submittedName>
        <fullName evidence="2">Helix-turn-helix domain-containing protein</fullName>
    </submittedName>
</protein>
<dbReference type="GO" id="GO:0003677">
    <property type="term" value="F:DNA binding"/>
    <property type="evidence" value="ECO:0007669"/>
    <property type="project" value="InterPro"/>
</dbReference>
<sequence length="482" mass="54192">MSVFSDQLKDYITRRGVTIRQLSVQTGIEYSFLYRITTGKRNPSSADMVNLLVRALALSKHESDALREAYEIARVGESTYQRRAAVRQMLESVGQLPPPALAFQNSVRMEHLPEICTGRHQVHTLIKALLDQECSLSGGQFRIIAQPNDPFLLELLQVQTAHAPQMQVTQIVCFPNRPAEEDQTIGLFAALLPLLLNLPNYSAHYYYGAAQSISGKMALFPGLLLTSSAGILFTADYTTALCCPAGGDHYRMLEARFQECLEHCPPLMRPVSGLPAYLDSLQHFYHDMESASREKSMILTPDFCYVPFLTSDICDRVLSHHIPDRDRFVEKIMQQVSISHTLCALQTTWHFTTESGVRRFMATGRFLDLPPGLYSPLTLEERRMLLRSFLDAVRTIPGYHVALYDPAVLPFSPTLECTVMQNSTHALFVTPLSDTAISSVDIQEPIISGAIYDYFASLIDHPAVLSEEESLKRLYFLLDEFS</sequence>
<comment type="caution">
    <text evidence="2">The sequence shown here is derived from an EMBL/GenBank/DDBJ whole genome shotgun (WGS) entry which is preliminary data.</text>
</comment>
<dbReference type="InterPro" id="IPR001387">
    <property type="entry name" value="Cro/C1-type_HTH"/>
</dbReference>
<name>A0A9D1RW16_9FIRM</name>
<accession>A0A9D1RW16</accession>